<accession>A0A4D6EI31</accession>
<dbReference type="InterPro" id="IPR010414">
    <property type="entry name" value="FRG1"/>
</dbReference>
<proteinExistence type="predicted"/>
<dbReference type="InterPro" id="IPR049304">
    <property type="entry name" value="Gly_rich_dom"/>
</dbReference>
<name>A0A4D6EI31_9VIRU</name>
<protein>
    <submittedName>
        <fullName evidence="3">Fascin-like incomplete domain containing protein</fullName>
    </submittedName>
</protein>
<evidence type="ECO:0000313" key="4">
    <source>
        <dbReference type="Proteomes" id="UP001237152"/>
    </source>
</evidence>
<feature type="region of interest" description="Disordered" evidence="1">
    <location>
        <begin position="144"/>
        <end position="196"/>
    </location>
</feature>
<evidence type="ECO:0000313" key="3">
    <source>
        <dbReference type="EMBL" id="QBZ81471.1"/>
    </source>
</evidence>
<dbReference type="Proteomes" id="UP001237152">
    <property type="component" value="Segment"/>
</dbReference>
<reference evidence="3" key="1">
    <citation type="journal article" date="2019" name="Front. Microbiol.">
        <title>Pandoravirus Celtis Illustrates the Microevolution Processes at Work in the Giant Pandoraviridae Genomes.</title>
        <authorList>
            <person name="Legendre M."/>
            <person name="Alempic J.M."/>
            <person name="Philippe N."/>
            <person name="Lartigue A."/>
            <person name="Jeudy S."/>
            <person name="Poirot O."/>
            <person name="Ta N.T."/>
            <person name="Nin S."/>
            <person name="Coute Y."/>
            <person name="Abergel C."/>
            <person name="Claverie J.M."/>
        </authorList>
    </citation>
    <scope>NUCLEOTIDE SEQUENCE</scope>
</reference>
<dbReference type="SUPFAM" id="SSF50405">
    <property type="entry name" value="Actin-crosslinking proteins"/>
    <property type="match status" value="1"/>
</dbReference>
<dbReference type="Pfam" id="PF21722">
    <property type="entry name" value="Gly_rich_2"/>
    <property type="match status" value="1"/>
</dbReference>
<dbReference type="EMBL" id="MK174290">
    <property type="protein sequence ID" value="QBZ81471.1"/>
    <property type="molecule type" value="Genomic_DNA"/>
</dbReference>
<evidence type="ECO:0000256" key="1">
    <source>
        <dbReference type="SAM" id="MobiDB-lite"/>
    </source>
</evidence>
<feature type="domain" description="Glycine-rich" evidence="2">
    <location>
        <begin position="39"/>
        <end position="305"/>
    </location>
</feature>
<evidence type="ECO:0000259" key="2">
    <source>
        <dbReference type="Pfam" id="PF21722"/>
    </source>
</evidence>
<feature type="compositionally biased region" description="Low complexity" evidence="1">
    <location>
        <begin position="163"/>
        <end position="174"/>
    </location>
</feature>
<feature type="region of interest" description="Disordered" evidence="1">
    <location>
        <begin position="303"/>
        <end position="342"/>
    </location>
</feature>
<dbReference type="InterPro" id="IPR008999">
    <property type="entry name" value="Actin-crosslinking"/>
</dbReference>
<sequence length="464" mass="46090">MSLKTMTVLGAMVLLVLCGLAPAVDAYRYTVFVQESRPWAPPANATNIMVTLWGGGGGSATTLYCGAGGGGGATILGRAVDSSGWPVSVDGASWVLTVGRGGLPPAPGFTQAVSGNGGATSVAVVAPGGAVLFNATAYGGGGGSASSAVERDGCQGGAGGGEASSAVGPVPGSGNPSGGADDDRLAPSKEGAQVGDVKAGSAGAGYGHVAGNTDQPFRTGAGWHAAGRTWAGGEGRWSAGCRSWGGGAAYNGAGGPGLNNALGPDVFPRLPPASSGSGAGSAEACVIYKTGYDAPGADGGIIIEYDHPLGPSPSASPTPSRTASPSPTRSPTPSVSPTPSAQPLSQLITLVSPISGRQLTPQDDGSVKSLWVGASYKEKWTVARLPSGKYTFRGFNGKYLGANPGGWVRAEVTSVGSWEQWDVVINAGNQWTLKSVHGTYMGTTAAGVIYLNDNASLYWTKTAV</sequence>
<dbReference type="Gene3D" id="2.80.10.50">
    <property type="match status" value="1"/>
</dbReference>
<feature type="compositionally biased region" description="Low complexity" evidence="1">
    <location>
        <begin position="317"/>
        <end position="327"/>
    </location>
</feature>
<organism evidence="3 4">
    <name type="scientific">Pandoravirus celtis</name>
    <dbReference type="NCBI Taxonomy" id="2568002"/>
    <lineage>
        <taxon>Viruses</taxon>
        <taxon>Pandoravirus</taxon>
    </lineage>
</organism>
<dbReference type="CDD" id="cd00257">
    <property type="entry name" value="beta-trefoil_FSCN-like"/>
    <property type="match status" value="1"/>
</dbReference>
<dbReference type="Pfam" id="PF06229">
    <property type="entry name" value="FRG1"/>
    <property type="match status" value="1"/>
</dbReference>
<gene>
    <name evidence="3" type="ORF">pclt_cds_884</name>
</gene>